<dbReference type="GeneID" id="96607840"/>
<dbReference type="PROSITE" id="PS51257">
    <property type="entry name" value="PROKAR_LIPOPROTEIN"/>
    <property type="match status" value="1"/>
</dbReference>
<dbReference type="Proteomes" id="UP000030300">
    <property type="component" value="Chromosome"/>
</dbReference>
<dbReference type="OrthoDB" id="3784097at2"/>
<dbReference type="KEGG" id="psim:KR76_02455"/>
<reference evidence="1 2" key="1">
    <citation type="journal article" date="2015" name="Genome Announc.">
        <title>Complete Genome Sequence of Steroid-Transforming Nocardioides simplex VKM Ac-2033D.</title>
        <authorList>
            <person name="Shtratnikova V.Y."/>
            <person name="Schelkunov M.I."/>
            <person name="Pekov Y.A."/>
            <person name="Fokina V.V."/>
            <person name="Logacheva M.D."/>
            <person name="Sokolov S.L."/>
            <person name="Bragin E.Y."/>
            <person name="Ashapkin V.V."/>
            <person name="Donova M.V."/>
        </authorList>
    </citation>
    <scope>NUCLEOTIDE SEQUENCE [LARGE SCALE GENOMIC DNA]</scope>
    <source>
        <strain evidence="1 2">VKM Ac-2033D</strain>
    </source>
</reference>
<dbReference type="EMBL" id="CP009896">
    <property type="protein sequence ID" value="AIY15908.1"/>
    <property type="molecule type" value="Genomic_DNA"/>
</dbReference>
<organism evidence="1 2">
    <name type="scientific">Nocardioides simplex</name>
    <name type="common">Arthrobacter simplex</name>
    <dbReference type="NCBI Taxonomy" id="2045"/>
    <lineage>
        <taxon>Bacteria</taxon>
        <taxon>Bacillati</taxon>
        <taxon>Actinomycetota</taxon>
        <taxon>Actinomycetes</taxon>
        <taxon>Propionibacteriales</taxon>
        <taxon>Nocardioidaceae</taxon>
        <taxon>Pimelobacter</taxon>
    </lineage>
</organism>
<evidence type="ECO:0000313" key="1">
    <source>
        <dbReference type="EMBL" id="AIY15908.1"/>
    </source>
</evidence>
<name>A0A0A1DHB0_NOCSI</name>
<dbReference type="AlphaFoldDB" id="A0A0A1DHB0"/>
<sequence>MHRSLAPLVLALALTAGLTGCGDDPRPPVRTAPPPLLIAPGVVGDVEVGMTRAAWEPTGQIEDGAALCAEQVRWAGNPEGFVVLSDGTPDATITQISVFARGPRTAHGGIHVGSTYGELRAAFPTTTPPVDDGWDGASTYPPGEEDGRTYLGFLLGAPAAEVTERTKVTAIAVTGGERPYFQYDC</sequence>
<accession>A0A0A1DHB0</accession>
<dbReference type="HOGENOM" id="CLU_1459887_0_0_11"/>
<protein>
    <submittedName>
        <fullName evidence="1">Uncharacterized protein</fullName>
    </submittedName>
</protein>
<dbReference type="STRING" id="2045.KR76_02455"/>
<gene>
    <name evidence="1" type="ORF">KR76_02455</name>
</gene>
<keyword evidence="2" id="KW-1185">Reference proteome</keyword>
<dbReference type="RefSeq" id="WP_038676379.1">
    <property type="nucleotide sequence ID" value="NZ_BJMC01000005.1"/>
</dbReference>
<proteinExistence type="predicted"/>
<evidence type="ECO:0000313" key="2">
    <source>
        <dbReference type="Proteomes" id="UP000030300"/>
    </source>
</evidence>